<dbReference type="STRING" id="1685379.AVO45_10050"/>
<keyword evidence="1" id="KW-0812">Transmembrane</keyword>
<evidence type="ECO:0000256" key="1">
    <source>
        <dbReference type="SAM" id="Phobius"/>
    </source>
</evidence>
<keyword evidence="1" id="KW-0472">Membrane</keyword>
<dbReference type="Proteomes" id="UP000053791">
    <property type="component" value="Unassembled WGS sequence"/>
</dbReference>
<reference evidence="2 3" key="1">
    <citation type="submission" date="2015-12" db="EMBL/GenBank/DDBJ databases">
        <authorList>
            <person name="Shamseldin A."/>
            <person name="Moawad H."/>
            <person name="Abd El-Rahim W.M."/>
            <person name="Sadowsky M.J."/>
        </authorList>
    </citation>
    <scope>NUCLEOTIDE SEQUENCE [LARGE SCALE GENOMIC DNA]</scope>
    <source>
        <strain evidence="2 3">ZGT118</strain>
    </source>
</reference>
<evidence type="ECO:0000313" key="3">
    <source>
        <dbReference type="Proteomes" id="UP000053791"/>
    </source>
</evidence>
<protein>
    <recommendedName>
        <fullName evidence="4">Major facilitator superfamily (MFS) profile domain-containing protein</fullName>
    </recommendedName>
</protein>
<feature type="transmembrane region" description="Helical" evidence="1">
    <location>
        <begin position="33"/>
        <end position="55"/>
    </location>
</feature>
<accession>A0A0X3TM87</accession>
<dbReference type="AlphaFoldDB" id="A0A0X3TM87"/>
<dbReference type="EMBL" id="LQBQ01000034">
    <property type="protein sequence ID" value="KUJ76834.1"/>
    <property type="molecule type" value="Genomic_DNA"/>
</dbReference>
<keyword evidence="3" id="KW-1185">Reference proteome</keyword>
<proteinExistence type="predicted"/>
<sequence>MTDVATLIYLPLAALALGAVAGFVSGRWLGLRSLLVLIGLTSAAALVLIVILATIGEGEEKQAFAPFVWLTGGVLPFLFTAVMGGVGGRSLAARADA</sequence>
<organism evidence="2 3">
    <name type="scientific">Ruegeria marisrubri</name>
    <dbReference type="NCBI Taxonomy" id="1685379"/>
    <lineage>
        <taxon>Bacteria</taxon>
        <taxon>Pseudomonadati</taxon>
        <taxon>Pseudomonadota</taxon>
        <taxon>Alphaproteobacteria</taxon>
        <taxon>Rhodobacterales</taxon>
        <taxon>Roseobacteraceae</taxon>
        <taxon>Ruegeria</taxon>
    </lineage>
</organism>
<dbReference type="RefSeq" id="WP_068347640.1">
    <property type="nucleotide sequence ID" value="NZ_LQBQ01000034.1"/>
</dbReference>
<gene>
    <name evidence="2" type="ORF">AVO45_10050</name>
</gene>
<name>A0A0X3TM87_9RHOB</name>
<comment type="caution">
    <text evidence="2">The sequence shown here is derived from an EMBL/GenBank/DDBJ whole genome shotgun (WGS) entry which is preliminary data.</text>
</comment>
<evidence type="ECO:0000313" key="2">
    <source>
        <dbReference type="EMBL" id="KUJ76834.1"/>
    </source>
</evidence>
<dbReference type="OrthoDB" id="7709246at2"/>
<evidence type="ECO:0008006" key="4">
    <source>
        <dbReference type="Google" id="ProtNLM"/>
    </source>
</evidence>
<keyword evidence="1" id="KW-1133">Transmembrane helix</keyword>
<feature type="transmembrane region" description="Helical" evidence="1">
    <location>
        <begin position="6"/>
        <end position="26"/>
    </location>
</feature>
<feature type="transmembrane region" description="Helical" evidence="1">
    <location>
        <begin position="67"/>
        <end position="86"/>
    </location>
</feature>